<dbReference type="AlphaFoldDB" id="A0A151Z534"/>
<dbReference type="PANTHER" id="PTHR31768">
    <property type="entry name" value="B BOX-TYPE DOMAIN-CONTAINING PROTEIN"/>
    <property type="match status" value="1"/>
</dbReference>
<gene>
    <name evidence="1" type="ORF">DLAC_10275</name>
</gene>
<protein>
    <recommendedName>
        <fullName evidence="3">FNIP repeat-containing protein</fullName>
    </recommendedName>
</protein>
<dbReference type="InterPro" id="IPR040328">
    <property type="entry name" value="DDB_G0279899-like"/>
</dbReference>
<keyword evidence="2" id="KW-1185">Reference proteome</keyword>
<dbReference type="InterPro" id="IPR015915">
    <property type="entry name" value="Kelch-typ_b-propeller"/>
</dbReference>
<dbReference type="SUPFAM" id="SSF117281">
    <property type="entry name" value="Kelch motif"/>
    <property type="match status" value="1"/>
</dbReference>
<name>A0A151Z534_TIELA</name>
<dbReference type="Gene3D" id="2.120.10.80">
    <property type="entry name" value="Kelch-type beta propeller"/>
    <property type="match status" value="1"/>
</dbReference>
<sequence>MGFKLSLATLSKLYFQFIGALLKEKQLQYRIWSIEDYIEYSIHLVSPFCLLSNRIECIDISTDICQNSVCISLNGDLISSVKALKLTALNPSLDDTFGSPGSSVVTYKVPFIPKLKNMESFSILQDYGTSFEIEAFQLPKDSLKHVSLDFNFSGGLAAFGTNEWYNKYYPLLGSQSSSLKTLEIKTIYDPLINPLVEHLLEDTILQLNITSLTIQLVFSYQQIEPYESYGKLLDAICTFENLEHLSIIPSRVTMEHTDKWIYYLENHAKKLHSLYLFTGGVNNYTPIFNVINEHTPIRRLELNIIDASHEPLHFSNLDYLKLQGLQVQINPLSVIKELDFSKSFQVNNIAEFLKSNKTIHTLSVMLGQELISVLQNHPSLKILNISNYDDQDLENLLLACNCSICAKCLSAGGHQTHNIEDIDDVFENTLKKSREMKNNNNLLQTISEKKLENETFFQNEIQGHYDSQVDNISKFFRDLHDKLHYKEVELKRELKSHFDDNVEEYFKSMTKIEDQLNFYNSFFDQYKQYIDPTSRSNDLKSSDKIVHDKLDFIGRFIQLSKTIDEEVEYIKYIPILNKDIETMELIKAPNKDWPILNQFVYKCFQDQEIERVDSVSSDFMIIIKKNCTPSVTLPDIIENRLYQTVCGNVIYYFDKGKSYTIDVSNYDNAQWIATDCDIDSSYALFSIIFDNSKHIYLFGGVNTISQKETKSIYKYNFEKHQMDLLKIEMLHPSKYHNLGIDKKNENIYIIGGYNEAEGYLNRIDRLCLSDNTIHHIQSFTETILNGCYDHINDIFYMLTLTRPFKFLKYSVKRNQTITLSAPPIVIPDADTIRLFKIYFDGNNAVHFFYPKFPSVLYKYDIVNAKWSENRIVFKKLEDN</sequence>
<dbReference type="PANTHER" id="PTHR31768:SF3">
    <property type="entry name" value="B BOX-TYPE DOMAIN-CONTAINING PROTEIN-RELATED"/>
    <property type="match status" value="1"/>
</dbReference>
<evidence type="ECO:0008006" key="3">
    <source>
        <dbReference type="Google" id="ProtNLM"/>
    </source>
</evidence>
<dbReference type="Proteomes" id="UP000076078">
    <property type="component" value="Unassembled WGS sequence"/>
</dbReference>
<evidence type="ECO:0000313" key="2">
    <source>
        <dbReference type="Proteomes" id="UP000076078"/>
    </source>
</evidence>
<dbReference type="EMBL" id="LODT01000042">
    <property type="protein sequence ID" value="KYQ89051.1"/>
    <property type="molecule type" value="Genomic_DNA"/>
</dbReference>
<dbReference type="SUPFAM" id="SSF52047">
    <property type="entry name" value="RNI-like"/>
    <property type="match status" value="1"/>
</dbReference>
<dbReference type="SUPFAM" id="SSF57845">
    <property type="entry name" value="B-box zinc-binding domain"/>
    <property type="match status" value="1"/>
</dbReference>
<dbReference type="InParanoid" id="A0A151Z534"/>
<accession>A0A151Z534</accession>
<comment type="caution">
    <text evidence="1">The sequence shown here is derived from an EMBL/GenBank/DDBJ whole genome shotgun (WGS) entry which is preliminary data.</text>
</comment>
<evidence type="ECO:0000313" key="1">
    <source>
        <dbReference type="EMBL" id="KYQ89051.1"/>
    </source>
</evidence>
<organism evidence="1 2">
    <name type="scientific">Tieghemostelium lacteum</name>
    <name type="common">Slime mold</name>
    <name type="synonym">Dictyostelium lacteum</name>
    <dbReference type="NCBI Taxonomy" id="361077"/>
    <lineage>
        <taxon>Eukaryota</taxon>
        <taxon>Amoebozoa</taxon>
        <taxon>Evosea</taxon>
        <taxon>Eumycetozoa</taxon>
        <taxon>Dictyostelia</taxon>
        <taxon>Dictyosteliales</taxon>
        <taxon>Raperosteliaceae</taxon>
        <taxon>Tieghemostelium</taxon>
    </lineage>
</organism>
<reference evidence="1 2" key="1">
    <citation type="submission" date="2015-12" db="EMBL/GenBank/DDBJ databases">
        <title>Dictyostelia acquired genes for synthesis and detection of signals that induce cell-type specialization by lateral gene transfer from prokaryotes.</title>
        <authorList>
            <person name="Gloeckner G."/>
            <person name="Schaap P."/>
        </authorList>
    </citation>
    <scope>NUCLEOTIDE SEQUENCE [LARGE SCALE GENOMIC DNA]</scope>
    <source>
        <strain evidence="1 2">TK</strain>
    </source>
</reference>
<proteinExistence type="predicted"/>